<evidence type="ECO:0008006" key="4">
    <source>
        <dbReference type="Google" id="ProtNLM"/>
    </source>
</evidence>
<reference evidence="2 3" key="1">
    <citation type="journal article" date="2021" name="Sci. Rep.">
        <title>The genome of the diatom Chaetoceros tenuissimus carries an ancient integrated fragment of an extant virus.</title>
        <authorList>
            <person name="Hongo Y."/>
            <person name="Kimura K."/>
            <person name="Takaki Y."/>
            <person name="Yoshida Y."/>
            <person name="Baba S."/>
            <person name="Kobayashi G."/>
            <person name="Nagasaki K."/>
            <person name="Hano T."/>
            <person name="Tomaru Y."/>
        </authorList>
    </citation>
    <scope>NUCLEOTIDE SEQUENCE [LARGE SCALE GENOMIC DNA]</scope>
    <source>
        <strain evidence="2 3">NIES-3715</strain>
    </source>
</reference>
<evidence type="ECO:0000313" key="2">
    <source>
        <dbReference type="EMBL" id="GFH54003.1"/>
    </source>
</evidence>
<dbReference type="GO" id="GO:0016791">
    <property type="term" value="F:phosphatase activity"/>
    <property type="evidence" value="ECO:0007669"/>
    <property type="project" value="TreeGrafter"/>
</dbReference>
<evidence type="ECO:0000313" key="3">
    <source>
        <dbReference type="Proteomes" id="UP001054902"/>
    </source>
</evidence>
<dbReference type="InterPro" id="IPR029033">
    <property type="entry name" value="His_PPase_superfam"/>
</dbReference>
<dbReference type="Proteomes" id="UP001054902">
    <property type="component" value="Unassembled WGS sequence"/>
</dbReference>
<protein>
    <recommendedName>
        <fullName evidence="4">Phosphoglycerate mutase</fullName>
    </recommendedName>
</protein>
<dbReference type="InterPro" id="IPR013078">
    <property type="entry name" value="His_Pase_superF_clade-1"/>
</dbReference>
<dbReference type="CDD" id="cd07067">
    <property type="entry name" value="HP_PGM_like"/>
    <property type="match status" value="1"/>
</dbReference>
<dbReference type="SUPFAM" id="SSF53254">
    <property type="entry name" value="Phosphoglycerate mutase-like"/>
    <property type="match status" value="1"/>
</dbReference>
<name>A0AAD3H8L2_9STRA</name>
<dbReference type="GO" id="GO:0005737">
    <property type="term" value="C:cytoplasm"/>
    <property type="evidence" value="ECO:0007669"/>
    <property type="project" value="TreeGrafter"/>
</dbReference>
<dbReference type="Pfam" id="PF00300">
    <property type="entry name" value="His_Phos_1"/>
    <property type="match status" value="1"/>
</dbReference>
<organism evidence="2 3">
    <name type="scientific">Chaetoceros tenuissimus</name>
    <dbReference type="NCBI Taxonomy" id="426638"/>
    <lineage>
        <taxon>Eukaryota</taxon>
        <taxon>Sar</taxon>
        <taxon>Stramenopiles</taxon>
        <taxon>Ochrophyta</taxon>
        <taxon>Bacillariophyta</taxon>
        <taxon>Coscinodiscophyceae</taxon>
        <taxon>Chaetocerotophycidae</taxon>
        <taxon>Chaetocerotales</taxon>
        <taxon>Chaetocerotaceae</taxon>
        <taxon>Chaetoceros</taxon>
    </lineage>
</organism>
<proteinExistence type="predicted"/>
<keyword evidence="3" id="KW-1185">Reference proteome</keyword>
<dbReference type="PANTHER" id="PTHR48100">
    <property type="entry name" value="BROAD-SPECIFICITY PHOSPHATASE YOR283W-RELATED"/>
    <property type="match status" value="1"/>
</dbReference>
<accession>A0AAD3H8L2</accession>
<dbReference type="EMBL" id="BLLK01000047">
    <property type="protein sequence ID" value="GFH54003.1"/>
    <property type="molecule type" value="Genomic_DNA"/>
</dbReference>
<feature type="binding site" evidence="1">
    <location>
        <begin position="44"/>
        <end position="51"/>
    </location>
    <ligand>
        <name>substrate</name>
    </ligand>
</feature>
<dbReference type="Gene3D" id="3.40.50.1240">
    <property type="entry name" value="Phosphoglycerate mutase-like"/>
    <property type="match status" value="1"/>
</dbReference>
<comment type="caution">
    <text evidence="2">The sequence shown here is derived from an EMBL/GenBank/DDBJ whole genome shotgun (WGS) entry which is preliminary data.</text>
</comment>
<gene>
    <name evidence="2" type="ORF">CTEN210_10479</name>
</gene>
<dbReference type="PANTHER" id="PTHR48100:SF1">
    <property type="entry name" value="HISTIDINE PHOSPHATASE FAMILY PROTEIN-RELATED"/>
    <property type="match status" value="1"/>
</dbReference>
<feature type="binding site" evidence="1">
    <location>
        <position position="98"/>
    </location>
    <ligand>
        <name>substrate</name>
    </ligand>
</feature>
<evidence type="ECO:0000256" key="1">
    <source>
        <dbReference type="PIRSR" id="PIRSR613078-2"/>
    </source>
</evidence>
<dbReference type="InterPro" id="IPR050275">
    <property type="entry name" value="PGM_Phosphatase"/>
</dbReference>
<dbReference type="SMART" id="SM00855">
    <property type="entry name" value="PGAM"/>
    <property type="match status" value="1"/>
</dbReference>
<sequence length="263" mass="30478">MSIRLLSTLMAVSDISSTSPAVRLHSINSSIAKAKNLPVLHLIRHAEGYHNLGNDYRNPKNLDAELTEKGIEQCKELSKKIQKEEIHVDTIISSPMRRALQTAHQSFEHVLKCEVKRETVSFLACEHWRETVNYICDVRLEKSQLETSFPLVDFNRIKHECDPIWKYYEEKFGSFEEYQKIRESNDDEHLRQRARKAWQTIAERPADENSIAVVAHSAIFMHMFTRPELGVVCYEDTDVKQLMQDGFLNCELRSVAFDIILEG</sequence>
<dbReference type="AlphaFoldDB" id="A0AAD3H8L2"/>